<dbReference type="RefSeq" id="WP_286246918.1">
    <property type="nucleotide sequence ID" value="NZ_AP018448.1"/>
</dbReference>
<reference evidence="2 3" key="2">
    <citation type="journal article" date="2023" name="ChemBioChem">
        <title>Acyltransferase Domain Exchange between Two Independent Type I Polyketide Synthases in the Same Producer Strain of Macrolide Antibiotics.</title>
        <authorList>
            <person name="Kudo F."/>
            <person name="Kishikawa K."/>
            <person name="Tsuboi K."/>
            <person name="Kido T."/>
            <person name="Usui T."/>
            <person name="Hashimoto J."/>
            <person name="Shin-Ya K."/>
            <person name="Miyanaga A."/>
            <person name="Eguchi T."/>
        </authorList>
    </citation>
    <scope>NUCLEOTIDE SEQUENCE [LARGE SCALE GENOMIC DNA]</scope>
    <source>
        <strain evidence="2 3">A-8890</strain>
    </source>
</reference>
<reference evidence="2 3" key="1">
    <citation type="journal article" date="2010" name="ChemBioChem">
        <title>Cloning and characterization of the biosynthetic gene cluster of 16-membered macrolide antibiotic FD-891: involvement of a dual functional cytochrome P450 monooxygenase catalyzing epoxidation and hydroxylation.</title>
        <authorList>
            <person name="Kudo F."/>
            <person name="Motegi A."/>
            <person name="Mizoue K."/>
            <person name="Eguchi T."/>
        </authorList>
    </citation>
    <scope>NUCLEOTIDE SEQUENCE [LARGE SCALE GENOMIC DNA]</scope>
    <source>
        <strain evidence="2 3">A-8890</strain>
    </source>
</reference>
<feature type="compositionally biased region" description="Pro residues" evidence="1">
    <location>
        <begin position="1"/>
        <end position="15"/>
    </location>
</feature>
<dbReference type="EMBL" id="AP018448">
    <property type="protein sequence ID" value="BBC28978.1"/>
    <property type="molecule type" value="Genomic_DNA"/>
</dbReference>
<protein>
    <recommendedName>
        <fullName evidence="4">Transposase</fullName>
    </recommendedName>
</protein>
<keyword evidence="3" id="KW-1185">Reference proteome</keyword>
<organism evidence="2 3">
    <name type="scientific">Streptomyces graminofaciens</name>
    <dbReference type="NCBI Taxonomy" id="68212"/>
    <lineage>
        <taxon>Bacteria</taxon>
        <taxon>Bacillati</taxon>
        <taxon>Actinomycetota</taxon>
        <taxon>Actinomycetes</taxon>
        <taxon>Kitasatosporales</taxon>
        <taxon>Streptomycetaceae</taxon>
        <taxon>Streptomyces</taxon>
    </lineage>
</organism>
<proteinExistence type="predicted"/>
<feature type="region of interest" description="Disordered" evidence="1">
    <location>
        <begin position="1"/>
        <end position="25"/>
    </location>
</feature>
<evidence type="ECO:0000256" key="1">
    <source>
        <dbReference type="SAM" id="MobiDB-lite"/>
    </source>
</evidence>
<evidence type="ECO:0008006" key="4">
    <source>
        <dbReference type="Google" id="ProtNLM"/>
    </source>
</evidence>
<sequence>MRLPPPLHVPIPSSEPPTDASSNAAARKKDLVAVARSILVIAWHLINDPDTEYQDLGSDFHQRLIDPARRTRDLVRQLKALGHDATLAPAS</sequence>
<dbReference type="Proteomes" id="UP001321542">
    <property type="component" value="Chromosome"/>
</dbReference>
<evidence type="ECO:0000313" key="2">
    <source>
        <dbReference type="EMBL" id="BBC28978.1"/>
    </source>
</evidence>
<evidence type="ECO:0000313" key="3">
    <source>
        <dbReference type="Proteomes" id="UP001321542"/>
    </source>
</evidence>
<accession>A0ABM7EZW9</accession>
<name>A0ABM7EZW9_9ACTN</name>
<gene>
    <name evidence="2" type="ORF">SGFS_002690</name>
</gene>